<sequence>MPIDDDNAMSIDTPDDLNKEINSITLTFDIKVNVAYNKLHPDHDSPVDESLHREVHSVGQGSKSRP</sequence>
<name>A0ABQ7CQ53_BRACR</name>
<accession>A0ABQ7CQ53</accession>
<protein>
    <submittedName>
        <fullName evidence="2">Uncharacterized protein</fullName>
    </submittedName>
</protein>
<feature type="region of interest" description="Disordered" evidence="1">
    <location>
        <begin position="40"/>
        <end position="66"/>
    </location>
</feature>
<comment type="caution">
    <text evidence="2">The sequence shown here is derived from an EMBL/GenBank/DDBJ whole genome shotgun (WGS) entry which is preliminary data.</text>
</comment>
<reference evidence="2 3" key="1">
    <citation type="journal article" date="2020" name="BMC Genomics">
        <title>Intraspecific diversification of the crop wild relative Brassica cretica Lam. using demographic model selection.</title>
        <authorList>
            <person name="Kioukis A."/>
            <person name="Michalopoulou V.A."/>
            <person name="Briers L."/>
            <person name="Pirintsos S."/>
            <person name="Studholme D.J."/>
            <person name="Pavlidis P."/>
            <person name="Sarris P.F."/>
        </authorList>
    </citation>
    <scope>NUCLEOTIDE SEQUENCE [LARGE SCALE GENOMIC DNA]</scope>
    <source>
        <strain evidence="3">cv. PFS-1207/04</strain>
    </source>
</reference>
<organism evidence="2 3">
    <name type="scientific">Brassica cretica</name>
    <name type="common">Mustard</name>
    <dbReference type="NCBI Taxonomy" id="69181"/>
    <lineage>
        <taxon>Eukaryota</taxon>
        <taxon>Viridiplantae</taxon>
        <taxon>Streptophyta</taxon>
        <taxon>Embryophyta</taxon>
        <taxon>Tracheophyta</taxon>
        <taxon>Spermatophyta</taxon>
        <taxon>Magnoliopsida</taxon>
        <taxon>eudicotyledons</taxon>
        <taxon>Gunneridae</taxon>
        <taxon>Pentapetalae</taxon>
        <taxon>rosids</taxon>
        <taxon>malvids</taxon>
        <taxon>Brassicales</taxon>
        <taxon>Brassicaceae</taxon>
        <taxon>Brassiceae</taxon>
        <taxon>Brassica</taxon>
    </lineage>
</organism>
<gene>
    <name evidence="2" type="ORF">DY000_02012700</name>
</gene>
<feature type="compositionally biased region" description="Basic and acidic residues" evidence="1">
    <location>
        <begin position="40"/>
        <end position="56"/>
    </location>
</feature>
<keyword evidence="3" id="KW-1185">Reference proteome</keyword>
<evidence type="ECO:0000256" key="1">
    <source>
        <dbReference type="SAM" id="MobiDB-lite"/>
    </source>
</evidence>
<dbReference type="Proteomes" id="UP000266723">
    <property type="component" value="Unassembled WGS sequence"/>
</dbReference>
<dbReference type="EMBL" id="QGKV02000759">
    <property type="protein sequence ID" value="KAF3561350.1"/>
    <property type="molecule type" value="Genomic_DNA"/>
</dbReference>
<evidence type="ECO:0000313" key="2">
    <source>
        <dbReference type="EMBL" id="KAF3561350.1"/>
    </source>
</evidence>
<evidence type="ECO:0000313" key="3">
    <source>
        <dbReference type="Proteomes" id="UP000266723"/>
    </source>
</evidence>
<proteinExistence type="predicted"/>